<keyword evidence="4" id="KW-0808">Transferase</keyword>
<evidence type="ECO:0000256" key="10">
    <source>
        <dbReference type="ARBA" id="ARBA00023180"/>
    </source>
</evidence>
<name>A0A9N7NP55_STRHE</name>
<dbReference type="Proteomes" id="UP001153555">
    <property type="component" value="Unassembled WGS sequence"/>
</dbReference>
<reference evidence="11" key="1">
    <citation type="submission" date="2019-12" db="EMBL/GenBank/DDBJ databases">
        <authorList>
            <person name="Scholes J."/>
        </authorList>
    </citation>
    <scope>NUCLEOTIDE SEQUENCE</scope>
</reference>
<dbReference type="AlphaFoldDB" id="A0A9N7NP55"/>
<evidence type="ECO:0000313" key="11">
    <source>
        <dbReference type="EMBL" id="CAA0839714.1"/>
    </source>
</evidence>
<evidence type="ECO:0000256" key="3">
    <source>
        <dbReference type="ARBA" id="ARBA00022676"/>
    </source>
</evidence>
<dbReference type="GO" id="GO:0008378">
    <property type="term" value="F:galactosyltransferase activity"/>
    <property type="evidence" value="ECO:0007669"/>
    <property type="project" value="TreeGrafter"/>
</dbReference>
<dbReference type="Gene3D" id="3.90.550.10">
    <property type="entry name" value="Spore Coat Polysaccharide Biosynthesis Protein SpsA, Chain A"/>
    <property type="match status" value="1"/>
</dbReference>
<keyword evidence="6" id="KW-0735">Signal-anchor</keyword>
<keyword evidence="3" id="KW-0328">Glycosyltransferase</keyword>
<dbReference type="PANTHER" id="PTHR31311">
    <property type="entry name" value="XYLOGLUCAN 6-XYLOSYLTRANSFERASE 5-RELATED-RELATED"/>
    <property type="match status" value="1"/>
</dbReference>
<dbReference type="OrthoDB" id="407658at2759"/>
<dbReference type="PANTHER" id="PTHR31311:SF15">
    <property type="entry name" value="GLYCOSYLTRANSFERASE 6-LIKE"/>
    <property type="match status" value="1"/>
</dbReference>
<dbReference type="GO" id="GO:0005802">
    <property type="term" value="C:trans-Golgi network"/>
    <property type="evidence" value="ECO:0007669"/>
    <property type="project" value="TreeGrafter"/>
</dbReference>
<keyword evidence="12" id="KW-1185">Reference proteome</keyword>
<evidence type="ECO:0000256" key="5">
    <source>
        <dbReference type="ARBA" id="ARBA00022692"/>
    </source>
</evidence>
<evidence type="ECO:0000256" key="7">
    <source>
        <dbReference type="ARBA" id="ARBA00022989"/>
    </source>
</evidence>
<comment type="subcellular location">
    <subcellularLocation>
        <location evidence="1">Golgi apparatus membrane</location>
        <topology evidence="1">Single-pass type II membrane protein</topology>
    </subcellularLocation>
</comment>
<comment type="similarity">
    <text evidence="2">Belongs to the glycosyltransferase 34 family.</text>
</comment>
<proteinExistence type="inferred from homology"/>
<keyword evidence="9" id="KW-0472">Membrane</keyword>
<evidence type="ECO:0000256" key="1">
    <source>
        <dbReference type="ARBA" id="ARBA00004323"/>
    </source>
</evidence>
<keyword evidence="10" id="KW-0325">Glycoprotein</keyword>
<keyword evidence="7" id="KW-1133">Transmembrane helix</keyword>
<evidence type="ECO:0000256" key="6">
    <source>
        <dbReference type="ARBA" id="ARBA00022968"/>
    </source>
</evidence>
<evidence type="ECO:0000256" key="9">
    <source>
        <dbReference type="ARBA" id="ARBA00023136"/>
    </source>
</evidence>
<dbReference type="InterPro" id="IPR008630">
    <property type="entry name" value="Glyco_trans_34"/>
</dbReference>
<gene>
    <name evidence="11" type="ORF">SHERM_06276</name>
</gene>
<organism evidence="11 12">
    <name type="scientific">Striga hermonthica</name>
    <name type="common">Purple witchweed</name>
    <name type="synonym">Buchnera hermonthica</name>
    <dbReference type="NCBI Taxonomy" id="68872"/>
    <lineage>
        <taxon>Eukaryota</taxon>
        <taxon>Viridiplantae</taxon>
        <taxon>Streptophyta</taxon>
        <taxon>Embryophyta</taxon>
        <taxon>Tracheophyta</taxon>
        <taxon>Spermatophyta</taxon>
        <taxon>Magnoliopsida</taxon>
        <taxon>eudicotyledons</taxon>
        <taxon>Gunneridae</taxon>
        <taxon>Pentapetalae</taxon>
        <taxon>asterids</taxon>
        <taxon>lamiids</taxon>
        <taxon>Lamiales</taxon>
        <taxon>Orobanchaceae</taxon>
        <taxon>Buchnereae</taxon>
        <taxon>Striga</taxon>
    </lineage>
</organism>
<comment type="caution">
    <text evidence="11">The sequence shown here is derived from an EMBL/GenBank/DDBJ whole genome shotgun (WGS) entry which is preliminary data.</text>
</comment>
<evidence type="ECO:0000313" key="12">
    <source>
        <dbReference type="Proteomes" id="UP001153555"/>
    </source>
</evidence>
<dbReference type="EMBL" id="CACSLK010031421">
    <property type="protein sequence ID" value="CAA0839714.1"/>
    <property type="molecule type" value="Genomic_DNA"/>
</dbReference>
<dbReference type="Pfam" id="PF05637">
    <property type="entry name" value="Glyco_transf_34"/>
    <property type="match status" value="1"/>
</dbReference>
<dbReference type="InterPro" id="IPR029044">
    <property type="entry name" value="Nucleotide-diphossugar_trans"/>
</dbReference>
<dbReference type="GO" id="GO:0005768">
    <property type="term" value="C:endosome"/>
    <property type="evidence" value="ECO:0007669"/>
    <property type="project" value="TreeGrafter"/>
</dbReference>
<dbReference type="GO" id="GO:0000139">
    <property type="term" value="C:Golgi membrane"/>
    <property type="evidence" value="ECO:0007669"/>
    <property type="project" value="UniProtKB-SubCell"/>
</dbReference>
<dbReference type="FunFam" id="3.90.550.10:FF:000101">
    <property type="entry name" value="Probable glycosyltransferase 5"/>
    <property type="match status" value="1"/>
</dbReference>
<evidence type="ECO:0000256" key="8">
    <source>
        <dbReference type="ARBA" id="ARBA00023034"/>
    </source>
</evidence>
<keyword evidence="5" id="KW-0812">Transmembrane</keyword>
<evidence type="ECO:0000256" key="2">
    <source>
        <dbReference type="ARBA" id="ARBA00005664"/>
    </source>
</evidence>
<keyword evidence="8" id="KW-0333">Golgi apparatus</keyword>
<sequence>MAKPIPHLKSSIFSRETILCLSGFAATIILCSPWICTTTSSVPWPPISSVSSPEKTFYDDPQTRYTMDKPMTNWDEKRSHWLQINPNFASQNRVMVVTGSQPGPCKNPAGDHLLLRFFKNKVDYCRIHGWEIFYNNAFLDPEMKSVWAKVPIIRAAMLARPDVEWLFWVDSDAIFTDMDFEIPFDKYKDHNVVIHGWPDMIYKEKSWVSVNTGAVLIRNCQWSMDFLDVWAGMSPRSPNYAEWGRILSSTLTDKKSPRPDEQSAFVYLLLKGDRKWTDRIYVENEYSLHGYWLGIVGKFERIAAKYSEIERRVKGLRRRHAEVDGGGRRAEMWRHAAGGGEGPEGWRRPFVTHFTGCQPCSGDHSPDYKGDSCWVGMERALNFADNQVLRNYGFMRPDLKNGSRLRPVPFDYPVKI</sequence>
<protein>
    <submittedName>
        <fullName evidence="11">Glycosyltransferase 6</fullName>
    </submittedName>
</protein>
<accession>A0A9N7NP55</accession>
<evidence type="ECO:0000256" key="4">
    <source>
        <dbReference type="ARBA" id="ARBA00022679"/>
    </source>
</evidence>